<feature type="region of interest" description="Disordered" evidence="1">
    <location>
        <begin position="27"/>
        <end position="55"/>
    </location>
</feature>
<organism evidence="2">
    <name type="scientific">Amphora coffeiformis</name>
    <dbReference type="NCBI Taxonomy" id="265554"/>
    <lineage>
        <taxon>Eukaryota</taxon>
        <taxon>Sar</taxon>
        <taxon>Stramenopiles</taxon>
        <taxon>Ochrophyta</taxon>
        <taxon>Bacillariophyta</taxon>
        <taxon>Bacillariophyceae</taxon>
        <taxon>Bacillariophycidae</taxon>
        <taxon>Thalassiophysales</taxon>
        <taxon>Catenulaceae</taxon>
        <taxon>Amphora</taxon>
    </lineage>
</organism>
<dbReference type="InterPro" id="IPR029063">
    <property type="entry name" value="SAM-dependent_MTases_sf"/>
</dbReference>
<protein>
    <recommendedName>
        <fullName evidence="3">Methyltransferase domain-containing protein</fullName>
    </recommendedName>
</protein>
<reference evidence="2" key="1">
    <citation type="submission" date="2021-01" db="EMBL/GenBank/DDBJ databases">
        <authorList>
            <person name="Corre E."/>
            <person name="Pelletier E."/>
            <person name="Niang G."/>
            <person name="Scheremetjew M."/>
            <person name="Finn R."/>
            <person name="Kale V."/>
            <person name="Holt S."/>
            <person name="Cochrane G."/>
            <person name="Meng A."/>
            <person name="Brown T."/>
            <person name="Cohen L."/>
        </authorList>
    </citation>
    <scope>NUCLEOTIDE SEQUENCE</scope>
    <source>
        <strain evidence="2">CCMP127</strain>
    </source>
</reference>
<dbReference type="SUPFAM" id="SSF53335">
    <property type="entry name" value="S-adenosyl-L-methionine-dependent methyltransferases"/>
    <property type="match status" value="1"/>
</dbReference>
<feature type="compositionally biased region" description="Low complexity" evidence="1">
    <location>
        <begin position="40"/>
        <end position="49"/>
    </location>
</feature>
<dbReference type="Gene3D" id="3.40.50.150">
    <property type="entry name" value="Vaccinia Virus protein VP39"/>
    <property type="match status" value="1"/>
</dbReference>
<dbReference type="Pfam" id="PF13489">
    <property type="entry name" value="Methyltransf_23"/>
    <property type="match status" value="1"/>
</dbReference>
<accession>A0A7S3PAV7</accession>
<gene>
    <name evidence="2" type="ORF">ACOF00016_LOCUS14399</name>
</gene>
<sequence>MIIRCPRPIVSSIQAAAKAATTIRSNPHNRLPLRRPPPRLTMTTRTTTTDSHYEQHSKESYESAYFYSPGAYMDHLRGLVVQTLQLSENPIVPRRLLDIGGGTGNFTQLLLRANPALEAIVVDPFLVDDNNSEKDKNPKLHFVQASAEAFAEDYHHASANDNDDTNKEDTIEWRRDYHHVLLKEVVHHLENRVAIFQGMRDGLAKDSEAQQQQYPHLLIMTRPQIEIDYPLWPAACHVWAANQPSHQMLTRELYQAGFSKVQFSLESYPCQISLKQWQAMVKRRFWSTFSNFTDEELEQACESMPLLHADRLDEDGNLTFEDRLVFLTAWK</sequence>
<proteinExistence type="predicted"/>
<evidence type="ECO:0000256" key="1">
    <source>
        <dbReference type="SAM" id="MobiDB-lite"/>
    </source>
</evidence>
<evidence type="ECO:0000313" key="2">
    <source>
        <dbReference type="EMBL" id="CAE0417481.1"/>
    </source>
</evidence>
<evidence type="ECO:0008006" key="3">
    <source>
        <dbReference type="Google" id="ProtNLM"/>
    </source>
</evidence>
<name>A0A7S3PAV7_9STRA</name>
<dbReference type="CDD" id="cd02440">
    <property type="entry name" value="AdoMet_MTases"/>
    <property type="match status" value="1"/>
</dbReference>
<dbReference type="EMBL" id="HBIM01018880">
    <property type="protein sequence ID" value="CAE0417481.1"/>
    <property type="molecule type" value="Transcribed_RNA"/>
</dbReference>
<dbReference type="AlphaFoldDB" id="A0A7S3PAV7"/>